<evidence type="ECO:0000256" key="3">
    <source>
        <dbReference type="ARBA" id="ARBA00023277"/>
    </source>
</evidence>
<dbReference type="RefSeq" id="WP_109604933.1">
    <property type="nucleotide sequence ID" value="NZ_JAMHJO010000002.1"/>
</dbReference>
<dbReference type="AlphaFoldDB" id="A0AA45C6A9"/>
<dbReference type="PANTHER" id="PTHR11280:SF5">
    <property type="entry name" value="GLUCOSAMINE-6-PHOSPHATE ISOMERASE"/>
    <property type="match status" value="1"/>
</dbReference>
<dbReference type="GO" id="GO:0042802">
    <property type="term" value="F:identical protein binding"/>
    <property type="evidence" value="ECO:0007669"/>
    <property type="project" value="TreeGrafter"/>
</dbReference>
<organism evidence="6 7">
    <name type="scientific">Oceanotoga teriensis</name>
    <dbReference type="NCBI Taxonomy" id="515440"/>
    <lineage>
        <taxon>Bacteria</taxon>
        <taxon>Thermotogati</taxon>
        <taxon>Thermotogota</taxon>
        <taxon>Thermotogae</taxon>
        <taxon>Petrotogales</taxon>
        <taxon>Petrotogaceae</taxon>
        <taxon>Oceanotoga</taxon>
    </lineage>
</organism>
<keyword evidence="3 4" id="KW-0119">Carbohydrate metabolism</keyword>
<evidence type="ECO:0000256" key="2">
    <source>
        <dbReference type="ARBA" id="ARBA00022801"/>
    </source>
</evidence>
<feature type="domain" description="Glucosamine/galactosamine-6-phosphate isomerase" evidence="5">
    <location>
        <begin position="21"/>
        <end position="225"/>
    </location>
</feature>
<dbReference type="PANTHER" id="PTHR11280">
    <property type="entry name" value="GLUCOSAMINE-6-PHOSPHATE ISOMERASE"/>
    <property type="match status" value="1"/>
</dbReference>
<evidence type="ECO:0000313" key="6">
    <source>
        <dbReference type="EMBL" id="PWJ92010.1"/>
    </source>
</evidence>
<feature type="active site" description="For ring-opening step" evidence="4">
    <location>
        <position position="136"/>
    </location>
</feature>
<dbReference type="SUPFAM" id="SSF100950">
    <property type="entry name" value="NagB/RpiA/CoA transferase-like"/>
    <property type="match status" value="1"/>
</dbReference>
<accession>A0AA45C6A9</accession>
<dbReference type="InterPro" id="IPR004547">
    <property type="entry name" value="Glucosamine6P_isomerase"/>
</dbReference>
<dbReference type="Gene3D" id="3.40.50.1360">
    <property type="match status" value="1"/>
</dbReference>
<comment type="similarity">
    <text evidence="4">Belongs to the glucosamine/galactosamine-6-phosphate isomerase family. NagB subfamily.</text>
</comment>
<dbReference type="Pfam" id="PF01182">
    <property type="entry name" value="Glucosamine_iso"/>
    <property type="match status" value="1"/>
</dbReference>
<protein>
    <recommendedName>
        <fullName evidence="4">Glucosamine-6-phosphate deaminase</fullName>
        <ecNumber evidence="4">3.5.99.6</ecNumber>
    </recommendedName>
    <alternativeName>
        <fullName evidence="4">GlcN6P deaminase</fullName>
        <shortName evidence="4">GNPDA</shortName>
    </alternativeName>
    <alternativeName>
        <fullName evidence="4">Glucosamine-6-phosphate isomerase</fullName>
    </alternativeName>
</protein>
<evidence type="ECO:0000313" key="7">
    <source>
        <dbReference type="Proteomes" id="UP000245921"/>
    </source>
</evidence>
<dbReference type="InterPro" id="IPR018321">
    <property type="entry name" value="Glucosamine6P_isomerase_CS"/>
</dbReference>
<evidence type="ECO:0000256" key="4">
    <source>
        <dbReference type="HAMAP-Rule" id="MF_01241"/>
    </source>
</evidence>
<comment type="caution">
    <text evidence="4">Lacks conserved residue(s) required for the propagation of feature annotation.</text>
</comment>
<dbReference type="NCBIfam" id="NF001684">
    <property type="entry name" value="PRK00443.1-4"/>
    <property type="match status" value="1"/>
</dbReference>
<feature type="active site" description="Proton acceptor; for ring-opening step" evidence="4">
    <location>
        <position position="138"/>
    </location>
</feature>
<dbReference type="EC" id="3.5.99.6" evidence="4"/>
<comment type="pathway">
    <text evidence="4">Amino-sugar metabolism; N-acetylneuraminate degradation; D-fructose 6-phosphate from N-acetylneuraminate: step 5/5.</text>
</comment>
<comment type="catalytic activity">
    <reaction evidence="1 4">
        <text>alpha-D-glucosamine 6-phosphate + H2O = beta-D-fructose 6-phosphate + NH4(+)</text>
        <dbReference type="Rhea" id="RHEA:12172"/>
        <dbReference type="ChEBI" id="CHEBI:15377"/>
        <dbReference type="ChEBI" id="CHEBI:28938"/>
        <dbReference type="ChEBI" id="CHEBI:57634"/>
        <dbReference type="ChEBI" id="CHEBI:75989"/>
        <dbReference type="EC" id="3.5.99.6"/>
    </reaction>
</comment>
<dbReference type="HAMAP" id="MF_01241">
    <property type="entry name" value="GlcN6P_deamin"/>
    <property type="match status" value="1"/>
</dbReference>
<dbReference type="InterPro" id="IPR037171">
    <property type="entry name" value="NagB/RpiA_transferase-like"/>
</dbReference>
<dbReference type="GO" id="GO:0019262">
    <property type="term" value="P:N-acetylneuraminate catabolic process"/>
    <property type="evidence" value="ECO:0007669"/>
    <property type="project" value="UniProtKB-UniRule"/>
</dbReference>
<comment type="function">
    <text evidence="4">Catalyzes the reversible isomerization-deamination of glucosamine 6-phosphate (GlcN6P) to form fructose 6-phosphate (Fru6P) and ammonium ion.</text>
</comment>
<dbReference type="FunFam" id="3.40.50.1360:FF:000003">
    <property type="entry name" value="Glucosamine-6-phosphate deaminase"/>
    <property type="match status" value="1"/>
</dbReference>
<proteinExistence type="inferred from homology"/>
<reference evidence="6 7" key="1">
    <citation type="submission" date="2018-05" db="EMBL/GenBank/DDBJ databases">
        <title>Genomic Encyclopedia of Type Strains, Phase IV (KMG-IV): sequencing the most valuable type-strain genomes for metagenomic binning, comparative biology and taxonomic classification.</title>
        <authorList>
            <person name="Goeker M."/>
        </authorList>
    </citation>
    <scope>NUCLEOTIDE SEQUENCE [LARGE SCALE GENOMIC DNA]</scope>
    <source>
        <strain evidence="6 7">DSM 24906</strain>
    </source>
</reference>
<sequence length="241" mass="27123">MKVIVVNNYEEMSIKAAQIVASQIILKEESILGLATGSTPIGMYKELIKLYEQKIIDFEKTKTFNLDEYFGLSRDNDQSYYYYMRNNLFNHINIKTENTNIPDGTAKDIHEECINYEEKIKKAGGIDLQVLGIGTNGHIGFNEPDIKFESTTHLVNLDEETIKANSRFFDSIDEVPKQAISMGIKTIMHSKKIVLLANGKNKADAIYGTVKGNITPELPASILQLHNDVYIIVDKEAASKL</sequence>
<dbReference type="GO" id="GO:0006046">
    <property type="term" value="P:N-acetylglucosamine catabolic process"/>
    <property type="evidence" value="ECO:0007669"/>
    <property type="project" value="UniProtKB-UniRule"/>
</dbReference>
<dbReference type="EMBL" id="QGGI01000010">
    <property type="protein sequence ID" value="PWJ92010.1"/>
    <property type="molecule type" value="Genomic_DNA"/>
</dbReference>
<keyword evidence="7" id="KW-1185">Reference proteome</keyword>
<dbReference type="GO" id="GO:0004342">
    <property type="term" value="F:glucosamine-6-phosphate deaminase activity"/>
    <property type="evidence" value="ECO:0007669"/>
    <property type="project" value="UniProtKB-UniRule"/>
</dbReference>
<dbReference type="GO" id="GO:0005737">
    <property type="term" value="C:cytoplasm"/>
    <property type="evidence" value="ECO:0007669"/>
    <property type="project" value="TreeGrafter"/>
</dbReference>
<dbReference type="CDD" id="cd01399">
    <property type="entry name" value="GlcN6P_deaminase"/>
    <property type="match status" value="1"/>
</dbReference>
<dbReference type="InterPro" id="IPR006148">
    <property type="entry name" value="Glc/Gal-6P_isomerase"/>
</dbReference>
<evidence type="ECO:0000256" key="1">
    <source>
        <dbReference type="ARBA" id="ARBA00000644"/>
    </source>
</evidence>
<dbReference type="PROSITE" id="PS01161">
    <property type="entry name" value="GLC_GALNAC_ISOMERASE"/>
    <property type="match status" value="1"/>
</dbReference>
<dbReference type="GO" id="GO:0005975">
    <property type="term" value="P:carbohydrate metabolic process"/>
    <property type="evidence" value="ECO:0007669"/>
    <property type="project" value="InterPro"/>
</dbReference>
<dbReference type="GO" id="GO:0006043">
    <property type="term" value="P:glucosamine catabolic process"/>
    <property type="evidence" value="ECO:0007669"/>
    <property type="project" value="TreeGrafter"/>
</dbReference>
<feature type="active site" description="For ring-opening step" evidence="4">
    <location>
        <position position="143"/>
    </location>
</feature>
<evidence type="ECO:0000259" key="5">
    <source>
        <dbReference type="Pfam" id="PF01182"/>
    </source>
</evidence>
<keyword evidence="2 4" id="KW-0378">Hydrolase</keyword>
<feature type="active site" description="Proton acceptor; for enolization step" evidence="4">
    <location>
        <position position="67"/>
    </location>
</feature>
<name>A0AA45C6A9_9BACT</name>
<gene>
    <name evidence="4" type="primary">nagB</name>
    <name evidence="6" type="ORF">C7380_1103</name>
</gene>
<dbReference type="NCBIfam" id="TIGR00502">
    <property type="entry name" value="nagB"/>
    <property type="match status" value="1"/>
</dbReference>
<comment type="caution">
    <text evidence="6">The sequence shown here is derived from an EMBL/GenBank/DDBJ whole genome shotgun (WGS) entry which is preliminary data.</text>
</comment>
<dbReference type="Proteomes" id="UP000245921">
    <property type="component" value="Unassembled WGS sequence"/>
</dbReference>